<name>J9D8M9_EDHAE</name>
<dbReference type="Gene3D" id="3.40.630.10">
    <property type="entry name" value="Zn peptidases"/>
    <property type="match status" value="1"/>
</dbReference>
<dbReference type="PRINTS" id="PR00481">
    <property type="entry name" value="LAMNOPPTDASE"/>
</dbReference>
<gene>
    <name evidence="8" type="ORF">EDEG_01827</name>
</gene>
<dbReference type="HOGENOM" id="CLU_013734_6_3_1"/>
<dbReference type="GO" id="GO:0070006">
    <property type="term" value="F:metalloaminopeptidase activity"/>
    <property type="evidence" value="ECO:0007669"/>
    <property type="project" value="InterPro"/>
</dbReference>
<accession>J9D8M9</accession>
<dbReference type="FunCoup" id="J9D8M9">
    <property type="interactions" value="96"/>
</dbReference>
<dbReference type="STRING" id="1003232.J9D8M9"/>
<dbReference type="PROSITE" id="PS00631">
    <property type="entry name" value="CYTOSOL_AP"/>
    <property type="match status" value="1"/>
</dbReference>
<dbReference type="EMBL" id="AFBI03000028">
    <property type="protein sequence ID" value="EJW03874.1"/>
    <property type="molecule type" value="Genomic_DNA"/>
</dbReference>
<reference evidence="9" key="2">
    <citation type="submission" date="2015-07" db="EMBL/GenBank/DDBJ databases">
        <title>Contrasting host-pathogen interactions and genome evolution in two generalist and specialist microsporidian pathogens of mosquitoes.</title>
        <authorList>
            <consortium name="The Broad Institute Genomics Platform"/>
            <consortium name="The Broad Institute Genome Sequencing Center for Infectious Disease"/>
            <person name="Cuomo C.A."/>
            <person name="Sanscrainte N.D."/>
            <person name="Goldberg J.M."/>
            <person name="Heiman D."/>
            <person name="Young S."/>
            <person name="Zeng Q."/>
            <person name="Becnel J.J."/>
            <person name="Birren B.W."/>
        </authorList>
    </citation>
    <scope>NUCLEOTIDE SEQUENCE [LARGE SCALE GENOMIC DNA]</scope>
    <source>
        <strain evidence="9">USNM 41457</strain>
    </source>
</reference>
<comment type="caution">
    <text evidence="8">The sequence shown here is derived from an EMBL/GenBank/DDBJ whole genome shotgun (WGS) entry which is preliminary data.</text>
</comment>
<dbReference type="Pfam" id="PF00883">
    <property type="entry name" value="Peptidase_M17"/>
    <property type="match status" value="1"/>
</dbReference>
<dbReference type="EC" id="3.4.11.1" evidence="3"/>
<dbReference type="GO" id="GO:0006508">
    <property type="term" value="P:proteolysis"/>
    <property type="evidence" value="ECO:0007669"/>
    <property type="project" value="UniProtKB-KW"/>
</dbReference>
<evidence type="ECO:0000313" key="9">
    <source>
        <dbReference type="Proteomes" id="UP000003163"/>
    </source>
</evidence>
<dbReference type="Proteomes" id="UP000003163">
    <property type="component" value="Unassembled WGS sequence"/>
</dbReference>
<evidence type="ECO:0000256" key="5">
    <source>
        <dbReference type="ARBA" id="ARBA00022670"/>
    </source>
</evidence>
<dbReference type="InterPro" id="IPR043472">
    <property type="entry name" value="Macro_dom-like"/>
</dbReference>
<evidence type="ECO:0000256" key="3">
    <source>
        <dbReference type="ARBA" id="ARBA00012565"/>
    </source>
</evidence>
<comment type="similarity">
    <text evidence="2">Belongs to the peptidase M17 family.</text>
</comment>
<evidence type="ECO:0000256" key="4">
    <source>
        <dbReference type="ARBA" id="ARBA00022438"/>
    </source>
</evidence>
<dbReference type="SUPFAM" id="SSF53187">
    <property type="entry name" value="Zn-dependent exopeptidases"/>
    <property type="match status" value="1"/>
</dbReference>
<evidence type="ECO:0000313" key="8">
    <source>
        <dbReference type="EMBL" id="EJW03874.1"/>
    </source>
</evidence>
<dbReference type="InterPro" id="IPR023042">
    <property type="entry name" value="Peptidase_M17_leu_NH2_pept"/>
</dbReference>
<dbReference type="OrthoDB" id="412814at2759"/>
<keyword evidence="4" id="KW-0031">Aminopeptidase</keyword>
<dbReference type="HAMAP" id="MF_00181">
    <property type="entry name" value="Cytosol_peptidase_M17"/>
    <property type="match status" value="1"/>
</dbReference>
<sequence length="495" mass="54603">MLMDFDSLCRIPERNVDKVPIGYIIFYTKTTTGYLICNDVEIDDDIKSEILVFLNALNVSTKSGTTYLYTFKRSDLFYFCALGCLGSDVSDSVSIEDIRKTTIRSLNLLKDNNVTNIIIGSDFMPKEIAIALTLGSYKYDILKTSSDKNNICFRIPKANDEFLKGKSIAYYQNFARFLADTPANLMTPSLFVDYAKKVTENLSNVTLEVFDRKFMEEMGMNLLLSVSNGSIEDPKLLYLRYKGKNSEDADISFVGKGVTFDSGGISLKPSSKMAEMKADMLGAATVLSTLCLASEFKLKLNVTVTIPLTENLPSGTATKPGDVKVGMSGKSVEIDNTDAEGRLILADAITYTLRRETNVKYLVDVATLTGAMRVALGNVYSGLFCNSDEFATLITSAGEETDDLVWRMPLSTKYRSACDSYVADIKNIGAPGSGGSCTAAIFLKEFVDKEIMWAHIDIASTMCDSYNKELYGKGMSGKPVMMLHRLCEKISENDK</sequence>
<comment type="catalytic activity">
    <reaction evidence="1">
        <text>Release of an N-terminal amino acid, Xaa-|-Yaa-, in which Xaa is preferably Leu, but may be other amino acids including Pro although not Arg or Lys, and Yaa may be Pro. Amino acid amides and methyl esters are also readily hydrolyzed, but rates on arylamides are exceedingly low.</text>
        <dbReference type="EC" id="3.4.11.1"/>
    </reaction>
</comment>
<dbReference type="OMA" id="GRPCAML"/>
<keyword evidence="6" id="KW-0378">Hydrolase</keyword>
<keyword evidence="5" id="KW-0645">Protease</keyword>
<dbReference type="InterPro" id="IPR011356">
    <property type="entry name" value="Leucine_aapep/pepB"/>
</dbReference>
<dbReference type="CDD" id="cd00433">
    <property type="entry name" value="Peptidase_M17"/>
    <property type="match status" value="1"/>
</dbReference>
<protein>
    <recommendedName>
        <fullName evidence="3">leucyl aminopeptidase</fullName>
        <ecNumber evidence="3">3.4.11.1</ecNumber>
    </recommendedName>
</protein>
<feature type="domain" description="Cytosol aminopeptidase" evidence="7">
    <location>
        <begin position="336"/>
        <end position="343"/>
    </location>
</feature>
<dbReference type="InterPro" id="IPR000819">
    <property type="entry name" value="Peptidase_M17_C"/>
</dbReference>
<dbReference type="AlphaFoldDB" id="J9D8M9"/>
<evidence type="ECO:0000256" key="6">
    <source>
        <dbReference type="ARBA" id="ARBA00022801"/>
    </source>
</evidence>
<evidence type="ECO:0000259" key="7">
    <source>
        <dbReference type="PROSITE" id="PS00631"/>
    </source>
</evidence>
<dbReference type="PANTHER" id="PTHR11963">
    <property type="entry name" value="LEUCINE AMINOPEPTIDASE-RELATED"/>
    <property type="match status" value="1"/>
</dbReference>
<keyword evidence="9" id="KW-1185">Reference proteome</keyword>
<organism evidence="8 9">
    <name type="scientific">Edhazardia aedis (strain USNM 41457)</name>
    <name type="common">Microsporidian parasite</name>
    <dbReference type="NCBI Taxonomy" id="1003232"/>
    <lineage>
        <taxon>Eukaryota</taxon>
        <taxon>Fungi</taxon>
        <taxon>Fungi incertae sedis</taxon>
        <taxon>Microsporidia</taxon>
        <taxon>Edhazardia</taxon>
    </lineage>
</organism>
<reference evidence="8 9" key="1">
    <citation type="submission" date="2011-08" db="EMBL/GenBank/DDBJ databases">
        <authorList>
            <person name="Liu Z.J."/>
            <person name="Shi F.L."/>
            <person name="Lu J.Q."/>
            <person name="Li M."/>
            <person name="Wang Z.L."/>
        </authorList>
    </citation>
    <scope>NUCLEOTIDE SEQUENCE [LARGE SCALE GENOMIC DNA]</scope>
    <source>
        <strain evidence="8 9">USNM 41457</strain>
    </source>
</reference>
<dbReference type="InParanoid" id="J9D8M9"/>
<dbReference type="GO" id="GO:0005737">
    <property type="term" value="C:cytoplasm"/>
    <property type="evidence" value="ECO:0007669"/>
    <property type="project" value="InterPro"/>
</dbReference>
<dbReference type="PANTHER" id="PTHR11963:SF23">
    <property type="entry name" value="CYTOSOL AMINOPEPTIDASE"/>
    <property type="match status" value="1"/>
</dbReference>
<dbReference type="GO" id="GO:0030145">
    <property type="term" value="F:manganese ion binding"/>
    <property type="evidence" value="ECO:0007669"/>
    <property type="project" value="InterPro"/>
</dbReference>
<dbReference type="VEuPathDB" id="MicrosporidiaDB:EDEG_01827"/>
<evidence type="ECO:0000256" key="1">
    <source>
        <dbReference type="ARBA" id="ARBA00000135"/>
    </source>
</evidence>
<dbReference type="SUPFAM" id="SSF52949">
    <property type="entry name" value="Macro domain-like"/>
    <property type="match status" value="1"/>
</dbReference>
<evidence type="ECO:0000256" key="2">
    <source>
        <dbReference type="ARBA" id="ARBA00009528"/>
    </source>
</evidence>
<proteinExistence type="inferred from homology"/>